<protein>
    <submittedName>
        <fullName evidence="2">Uncharacterized protein</fullName>
    </submittedName>
</protein>
<gene>
    <name evidence="2" type="ORF">SLS63_009970</name>
</gene>
<feature type="compositionally biased region" description="Low complexity" evidence="1">
    <location>
        <begin position="154"/>
        <end position="167"/>
    </location>
</feature>
<comment type="caution">
    <text evidence="2">The sequence shown here is derived from an EMBL/GenBank/DDBJ whole genome shotgun (WGS) entry which is preliminary data.</text>
</comment>
<reference evidence="2 3" key="1">
    <citation type="submission" date="2024-02" db="EMBL/GenBank/DDBJ databases">
        <title>De novo assembly and annotation of 12 fungi associated with fruit tree decline syndrome in Ontario, Canada.</title>
        <authorList>
            <person name="Sulman M."/>
            <person name="Ellouze W."/>
            <person name="Ilyukhin E."/>
        </authorList>
    </citation>
    <scope>NUCLEOTIDE SEQUENCE [LARGE SCALE GENOMIC DNA]</scope>
    <source>
        <strain evidence="2 3">M169</strain>
    </source>
</reference>
<feature type="region of interest" description="Disordered" evidence="1">
    <location>
        <begin position="144"/>
        <end position="251"/>
    </location>
</feature>
<name>A0ABR1NYC9_DIAER</name>
<accession>A0ABR1NYC9</accession>
<evidence type="ECO:0000313" key="3">
    <source>
        <dbReference type="Proteomes" id="UP001430848"/>
    </source>
</evidence>
<organism evidence="2 3">
    <name type="scientific">Diaporthe eres</name>
    <name type="common">Phomopsis oblonga</name>
    <dbReference type="NCBI Taxonomy" id="83184"/>
    <lineage>
        <taxon>Eukaryota</taxon>
        <taxon>Fungi</taxon>
        <taxon>Dikarya</taxon>
        <taxon>Ascomycota</taxon>
        <taxon>Pezizomycotina</taxon>
        <taxon>Sordariomycetes</taxon>
        <taxon>Sordariomycetidae</taxon>
        <taxon>Diaporthales</taxon>
        <taxon>Diaporthaceae</taxon>
        <taxon>Diaporthe</taxon>
        <taxon>Diaporthe eres species complex</taxon>
    </lineage>
</organism>
<evidence type="ECO:0000256" key="1">
    <source>
        <dbReference type="SAM" id="MobiDB-lite"/>
    </source>
</evidence>
<keyword evidence="3" id="KW-1185">Reference proteome</keyword>
<dbReference type="Proteomes" id="UP001430848">
    <property type="component" value="Unassembled WGS sequence"/>
</dbReference>
<sequence>MNIANMTSAMPQEPQWVTSLLTKRANKPLMAFEDSRKAATSTGWKARRFWEKRDTTHYAHNALQQMGVPKGHVLYDRLHKSLTEGVNLAEVTKTGLIEHLGLAQQLRSAEMQLTMDDILSIYILGEKSGELDRMLARLAEPAHSHGGTVHPVLGPAGSAGEPSAARGSADRKRRRSEPASPAPAPKKAATCKSATVAAPVLGPRDPVSACAANTTKDHGVQDTNGENDDSVSKPKVQSSIFIYDSDDSDQL</sequence>
<dbReference type="EMBL" id="JAKNSF020000077">
    <property type="protein sequence ID" value="KAK7720298.1"/>
    <property type="molecule type" value="Genomic_DNA"/>
</dbReference>
<proteinExistence type="predicted"/>
<evidence type="ECO:0000313" key="2">
    <source>
        <dbReference type="EMBL" id="KAK7720298.1"/>
    </source>
</evidence>
<feature type="compositionally biased region" description="Low complexity" evidence="1">
    <location>
        <begin position="185"/>
        <end position="194"/>
    </location>
</feature>